<evidence type="ECO:0000313" key="4">
    <source>
        <dbReference type="EMBL" id="GAA4721042.1"/>
    </source>
</evidence>
<feature type="compositionally biased region" description="Basic and acidic residues" evidence="1">
    <location>
        <begin position="162"/>
        <end position="177"/>
    </location>
</feature>
<organism evidence="4 5">
    <name type="scientific">Isoptericola chiayiensis</name>
    <dbReference type="NCBI Taxonomy" id="579446"/>
    <lineage>
        <taxon>Bacteria</taxon>
        <taxon>Bacillati</taxon>
        <taxon>Actinomycetota</taxon>
        <taxon>Actinomycetes</taxon>
        <taxon>Micrococcales</taxon>
        <taxon>Promicromonosporaceae</taxon>
        <taxon>Isoptericola</taxon>
    </lineage>
</organism>
<dbReference type="InterPro" id="IPR018392">
    <property type="entry name" value="LysM"/>
</dbReference>
<dbReference type="CDD" id="cd00118">
    <property type="entry name" value="LysM"/>
    <property type="match status" value="1"/>
</dbReference>
<evidence type="ECO:0000313" key="5">
    <source>
        <dbReference type="Proteomes" id="UP001500956"/>
    </source>
</evidence>
<dbReference type="PROSITE" id="PS51782">
    <property type="entry name" value="LYSM"/>
    <property type="match status" value="1"/>
</dbReference>
<protein>
    <recommendedName>
        <fullName evidence="3">LysM domain-containing protein</fullName>
    </recommendedName>
</protein>
<feature type="region of interest" description="Disordered" evidence="1">
    <location>
        <begin position="134"/>
        <end position="222"/>
    </location>
</feature>
<evidence type="ECO:0000259" key="3">
    <source>
        <dbReference type="PROSITE" id="PS51782"/>
    </source>
</evidence>
<feature type="transmembrane region" description="Helical" evidence="2">
    <location>
        <begin position="12"/>
        <end position="35"/>
    </location>
</feature>
<evidence type="ECO:0000256" key="2">
    <source>
        <dbReference type="SAM" id="Phobius"/>
    </source>
</evidence>
<dbReference type="RefSeq" id="WP_172148332.1">
    <property type="nucleotide sequence ID" value="NZ_BAABID010000004.1"/>
</dbReference>
<keyword evidence="2" id="KW-0812">Transmembrane</keyword>
<name>A0ABP8Y3S2_9MICO</name>
<evidence type="ECO:0000256" key="1">
    <source>
        <dbReference type="SAM" id="MobiDB-lite"/>
    </source>
</evidence>
<feature type="compositionally biased region" description="Basic and acidic residues" evidence="1">
    <location>
        <begin position="204"/>
        <end position="222"/>
    </location>
</feature>
<dbReference type="EMBL" id="BAABID010000004">
    <property type="protein sequence ID" value="GAA4721042.1"/>
    <property type="molecule type" value="Genomic_DNA"/>
</dbReference>
<keyword evidence="2" id="KW-1133">Transmembrane helix</keyword>
<gene>
    <name evidence="4" type="ORF">GCM10023216_07650</name>
</gene>
<feature type="domain" description="LysM" evidence="3">
    <location>
        <begin position="231"/>
        <end position="288"/>
    </location>
</feature>
<sequence>MRDHTARPLRSTCGLGTCALGAAVALLLLSSRLLAVAPRDLTAARLTGIDRWVELAVLTAGGVAAAWVLVASLVAAACVAVARFGGARGAGARRTVDAALGTWAPAVVRRLARGAVGVGVGTGLALTPMAATAAESPTPAPTPAAVLDLGWQSSAPDGGSGSEHESGATEDRPDRAETVSTPDLVRPAPGGTDGAEPTADTPTSDDKSAVDQSPDDVRPVDVRPARDVADDTYVVVHGDTLWDIAARDLPADAGAADVLREVTRWHETNRDTIGADPDLILPGQVLQTP</sequence>
<proteinExistence type="predicted"/>
<accession>A0ABP8Y3S2</accession>
<comment type="caution">
    <text evidence="4">The sequence shown here is derived from an EMBL/GenBank/DDBJ whole genome shotgun (WGS) entry which is preliminary data.</text>
</comment>
<dbReference type="InterPro" id="IPR036779">
    <property type="entry name" value="LysM_dom_sf"/>
</dbReference>
<feature type="transmembrane region" description="Helical" evidence="2">
    <location>
        <begin position="55"/>
        <end position="84"/>
    </location>
</feature>
<keyword evidence="2" id="KW-0472">Membrane</keyword>
<dbReference type="Proteomes" id="UP001500956">
    <property type="component" value="Unassembled WGS sequence"/>
</dbReference>
<dbReference type="Gene3D" id="3.10.350.10">
    <property type="entry name" value="LysM domain"/>
    <property type="match status" value="1"/>
</dbReference>
<reference evidence="5" key="1">
    <citation type="journal article" date="2019" name="Int. J. Syst. Evol. Microbiol.">
        <title>The Global Catalogue of Microorganisms (GCM) 10K type strain sequencing project: providing services to taxonomists for standard genome sequencing and annotation.</title>
        <authorList>
            <consortium name="The Broad Institute Genomics Platform"/>
            <consortium name="The Broad Institute Genome Sequencing Center for Infectious Disease"/>
            <person name="Wu L."/>
            <person name="Ma J."/>
        </authorList>
    </citation>
    <scope>NUCLEOTIDE SEQUENCE [LARGE SCALE GENOMIC DNA]</scope>
    <source>
        <strain evidence="5">JCM 18063</strain>
    </source>
</reference>
<keyword evidence="5" id="KW-1185">Reference proteome</keyword>